<dbReference type="Proteomes" id="UP000183469">
    <property type="component" value="Unassembled WGS sequence"/>
</dbReference>
<organism evidence="1 3">
    <name type="scientific">Selenomonas ruminantium</name>
    <dbReference type="NCBI Taxonomy" id="971"/>
    <lineage>
        <taxon>Bacteria</taxon>
        <taxon>Bacillati</taxon>
        <taxon>Bacillota</taxon>
        <taxon>Negativicutes</taxon>
        <taxon>Selenomonadales</taxon>
        <taxon>Selenomonadaceae</taxon>
        <taxon>Selenomonas</taxon>
    </lineage>
</organism>
<reference evidence="3 4" key="1">
    <citation type="submission" date="2016-10" db="EMBL/GenBank/DDBJ databases">
        <authorList>
            <person name="de Groot N.N."/>
        </authorList>
    </citation>
    <scope>NUCLEOTIDE SEQUENCE [LARGE SCALE GENOMIC DNA]</scope>
    <source>
        <strain evidence="1 3">DSM 2872</strain>
        <strain evidence="2 4">L14</strain>
    </source>
</reference>
<evidence type="ECO:0000313" key="2">
    <source>
        <dbReference type="EMBL" id="SFA72664.1"/>
    </source>
</evidence>
<evidence type="ECO:0000313" key="3">
    <source>
        <dbReference type="Proteomes" id="UP000183469"/>
    </source>
</evidence>
<evidence type="ECO:0000313" key="1">
    <source>
        <dbReference type="EMBL" id="SEA10495.1"/>
    </source>
</evidence>
<protein>
    <submittedName>
        <fullName evidence="1">Uncharacterized protein</fullName>
    </submittedName>
</protein>
<sequence length="96" mass="11468">MVKLTGYYQLPGSIPQSVDFEDLFDKSFMRKYTNYRSFEKFLQGGRFHITSQQDFEDLPEEQMDKHVVKTTRFSSWGEMIDFATDIYARKQDKKMS</sequence>
<dbReference type="EMBL" id="FOJX01000001">
    <property type="protein sequence ID" value="SFA72664.1"/>
    <property type="molecule type" value="Genomic_DNA"/>
</dbReference>
<dbReference type="OrthoDB" id="2889017at2"/>
<evidence type="ECO:0000313" key="4">
    <source>
        <dbReference type="Proteomes" id="UP000183843"/>
    </source>
</evidence>
<dbReference type="EMBL" id="FNQG01000008">
    <property type="protein sequence ID" value="SEA10495.1"/>
    <property type="molecule type" value="Genomic_DNA"/>
</dbReference>
<accession>A0A1H3YG04</accession>
<name>A0A1H3YG04_SELRU</name>
<gene>
    <name evidence="2" type="ORF">SAMN05216587_101379</name>
    <name evidence="1" type="ORF">SAMN05660648_01957</name>
</gene>
<dbReference type="AlphaFoldDB" id="A0A1H3YG04"/>
<proteinExistence type="predicted"/>
<dbReference type="Proteomes" id="UP000183843">
    <property type="component" value="Unassembled WGS sequence"/>
</dbReference>